<proteinExistence type="predicted"/>
<dbReference type="InterPro" id="IPR029062">
    <property type="entry name" value="Class_I_gatase-like"/>
</dbReference>
<accession>A0AAU9Y0K3</accession>
<organism evidence="1 2">
    <name type="scientific">Pocillopora meandrina</name>
    <dbReference type="NCBI Taxonomy" id="46732"/>
    <lineage>
        <taxon>Eukaryota</taxon>
        <taxon>Metazoa</taxon>
        <taxon>Cnidaria</taxon>
        <taxon>Anthozoa</taxon>
        <taxon>Hexacorallia</taxon>
        <taxon>Scleractinia</taxon>
        <taxon>Astrocoeniina</taxon>
        <taxon>Pocilloporidae</taxon>
        <taxon>Pocillopora</taxon>
    </lineage>
</organism>
<name>A0AAU9Y0K3_9CNID</name>
<protein>
    <submittedName>
        <fullName evidence="1">Uncharacterized protein</fullName>
    </submittedName>
</protein>
<dbReference type="Gene3D" id="3.40.50.880">
    <property type="match status" value="1"/>
</dbReference>
<keyword evidence="2" id="KW-1185">Reference proteome</keyword>
<sequence length="130" mass="14985">MLVARRYLKVGQLDQEFFSKVAAKNVSLKLILLRNYKTTSLWKFAPRHVVKFLQKNNAAYKNHRKAIMHHATGEAEDFGMDHMVFMGSDLSYKVLICLNTFFIIVSTGKDGKGVELISIMESKNRKYKEP</sequence>
<evidence type="ECO:0000313" key="1">
    <source>
        <dbReference type="EMBL" id="CAH3163642.1"/>
    </source>
</evidence>
<dbReference type="EMBL" id="CALNXJ010000094">
    <property type="protein sequence ID" value="CAH3163642.1"/>
    <property type="molecule type" value="Genomic_DNA"/>
</dbReference>
<reference evidence="1 2" key="1">
    <citation type="submission" date="2022-05" db="EMBL/GenBank/DDBJ databases">
        <authorList>
            <consortium name="Genoscope - CEA"/>
            <person name="William W."/>
        </authorList>
    </citation>
    <scope>NUCLEOTIDE SEQUENCE [LARGE SCALE GENOMIC DNA]</scope>
</reference>
<gene>
    <name evidence="1" type="ORF">PMEA_00035647</name>
</gene>
<dbReference type="AlphaFoldDB" id="A0AAU9Y0K3"/>
<evidence type="ECO:0000313" key="2">
    <source>
        <dbReference type="Proteomes" id="UP001159428"/>
    </source>
</evidence>
<dbReference type="Proteomes" id="UP001159428">
    <property type="component" value="Unassembled WGS sequence"/>
</dbReference>
<comment type="caution">
    <text evidence="1">The sequence shown here is derived from an EMBL/GenBank/DDBJ whole genome shotgun (WGS) entry which is preliminary data.</text>
</comment>